<keyword evidence="2" id="KW-0732">Signal</keyword>
<dbReference type="AlphaFoldDB" id="A0ABC8R9K4"/>
<feature type="transmembrane region" description="Helical" evidence="1">
    <location>
        <begin position="131"/>
        <end position="152"/>
    </location>
</feature>
<keyword evidence="1" id="KW-1133">Transmembrane helix</keyword>
<feature type="domain" description="Alpha-carbonic anhydrase" evidence="3">
    <location>
        <begin position="35"/>
        <end position="153"/>
    </location>
</feature>
<reference evidence="4 5" key="1">
    <citation type="submission" date="2024-02" db="EMBL/GenBank/DDBJ databases">
        <authorList>
            <person name="Vignale AGUSTIN F."/>
            <person name="Sosa J E."/>
            <person name="Modenutti C."/>
        </authorList>
    </citation>
    <scope>NUCLEOTIDE SEQUENCE [LARGE SCALE GENOMIC DNA]</scope>
</reference>
<dbReference type="PANTHER" id="PTHR18952:SF208">
    <property type="entry name" value="CARBONIC ANHYDRASE XA-RELATED"/>
    <property type="match status" value="1"/>
</dbReference>
<dbReference type="Proteomes" id="UP001642360">
    <property type="component" value="Unassembled WGS sequence"/>
</dbReference>
<dbReference type="InterPro" id="IPR023561">
    <property type="entry name" value="Carbonic_anhydrase_a-class"/>
</dbReference>
<organism evidence="4 5">
    <name type="scientific">Ilex paraguariensis</name>
    <name type="common">yerba mate</name>
    <dbReference type="NCBI Taxonomy" id="185542"/>
    <lineage>
        <taxon>Eukaryota</taxon>
        <taxon>Viridiplantae</taxon>
        <taxon>Streptophyta</taxon>
        <taxon>Embryophyta</taxon>
        <taxon>Tracheophyta</taxon>
        <taxon>Spermatophyta</taxon>
        <taxon>Magnoliopsida</taxon>
        <taxon>eudicotyledons</taxon>
        <taxon>Gunneridae</taxon>
        <taxon>Pentapetalae</taxon>
        <taxon>asterids</taxon>
        <taxon>campanulids</taxon>
        <taxon>Aquifoliales</taxon>
        <taxon>Aquifoliaceae</taxon>
        <taxon>Ilex</taxon>
    </lineage>
</organism>
<dbReference type="Pfam" id="PF00194">
    <property type="entry name" value="Carb_anhydrase"/>
    <property type="match status" value="1"/>
</dbReference>
<evidence type="ECO:0000256" key="1">
    <source>
        <dbReference type="SAM" id="Phobius"/>
    </source>
</evidence>
<accession>A0ABC8R9K4</accession>
<dbReference type="Gene3D" id="3.10.200.10">
    <property type="entry name" value="Alpha carbonic anhydrase"/>
    <property type="match status" value="1"/>
</dbReference>
<dbReference type="PROSITE" id="PS51144">
    <property type="entry name" value="ALPHA_CA_2"/>
    <property type="match status" value="1"/>
</dbReference>
<keyword evidence="1" id="KW-0472">Membrane</keyword>
<dbReference type="SUPFAM" id="SSF51069">
    <property type="entry name" value="Carbonic anhydrase"/>
    <property type="match status" value="1"/>
</dbReference>
<comment type="caution">
    <text evidence="4">The sequence shown here is derived from an EMBL/GenBank/DDBJ whole genome shotgun (WGS) entry which is preliminary data.</text>
</comment>
<sequence>MEKLTRQTMFCSFFSLVLLLSVTCPSTCQEVENEIEFSYKRGSENGPERWGEIHPEWSLCSNGTMQSPIDLSNERVEIVSYLGRLKRDYKPSNATLINRGHDIMVRREQKAISYVLGIVPSLMQAPFQSNFPVSIVVVQLVILFLGTIAHSLI</sequence>
<feature type="signal peptide" evidence="2">
    <location>
        <begin position="1"/>
        <end position="28"/>
    </location>
</feature>
<proteinExistence type="predicted"/>
<evidence type="ECO:0000259" key="3">
    <source>
        <dbReference type="PROSITE" id="PS51144"/>
    </source>
</evidence>
<dbReference type="InterPro" id="IPR001148">
    <property type="entry name" value="CA_dom"/>
</dbReference>
<evidence type="ECO:0000256" key="2">
    <source>
        <dbReference type="SAM" id="SignalP"/>
    </source>
</evidence>
<keyword evidence="1" id="KW-0812">Transmembrane</keyword>
<dbReference type="PANTHER" id="PTHR18952">
    <property type="entry name" value="CARBONIC ANHYDRASE"/>
    <property type="match status" value="1"/>
</dbReference>
<feature type="chain" id="PRO_5044821394" description="Alpha-carbonic anhydrase domain-containing protein" evidence="2">
    <location>
        <begin position="29"/>
        <end position="153"/>
    </location>
</feature>
<protein>
    <recommendedName>
        <fullName evidence="3">Alpha-carbonic anhydrase domain-containing protein</fullName>
    </recommendedName>
</protein>
<dbReference type="InterPro" id="IPR036398">
    <property type="entry name" value="CA_dom_sf"/>
</dbReference>
<gene>
    <name evidence="4" type="ORF">ILEXP_LOCUS6082</name>
</gene>
<evidence type="ECO:0000313" key="4">
    <source>
        <dbReference type="EMBL" id="CAK9138732.1"/>
    </source>
</evidence>
<name>A0ABC8R9K4_9AQUA</name>
<keyword evidence="5" id="KW-1185">Reference proteome</keyword>
<dbReference type="EMBL" id="CAUOFW020000910">
    <property type="protein sequence ID" value="CAK9138732.1"/>
    <property type="molecule type" value="Genomic_DNA"/>
</dbReference>
<evidence type="ECO:0000313" key="5">
    <source>
        <dbReference type="Proteomes" id="UP001642360"/>
    </source>
</evidence>